<name>A0A974PX69_9RHOO</name>
<evidence type="ECO:0000256" key="1">
    <source>
        <dbReference type="SAM" id="MobiDB-lite"/>
    </source>
</evidence>
<dbReference type="EMBL" id="CP064781">
    <property type="protein sequence ID" value="QRJ62884.1"/>
    <property type="molecule type" value="Genomic_DNA"/>
</dbReference>
<protein>
    <submittedName>
        <fullName evidence="2">Uncharacterized protein</fullName>
    </submittedName>
</protein>
<reference evidence="2" key="1">
    <citation type="submission" date="2020-11" db="EMBL/GenBank/DDBJ databases">
        <title>Azospira restricta DSM 18626 genome sequence.</title>
        <authorList>
            <person name="Moe W.M."/>
        </authorList>
    </citation>
    <scope>NUCLEOTIDE SEQUENCE</scope>
    <source>
        <strain evidence="2">DSM 18626</strain>
    </source>
</reference>
<organism evidence="2 3">
    <name type="scientific">Azospira restricta</name>
    <dbReference type="NCBI Taxonomy" id="404405"/>
    <lineage>
        <taxon>Bacteria</taxon>
        <taxon>Pseudomonadati</taxon>
        <taxon>Pseudomonadota</taxon>
        <taxon>Betaproteobacteria</taxon>
        <taxon>Rhodocyclales</taxon>
        <taxon>Rhodocyclaceae</taxon>
        <taxon>Azospira</taxon>
    </lineage>
</organism>
<feature type="region of interest" description="Disordered" evidence="1">
    <location>
        <begin position="18"/>
        <end position="73"/>
    </location>
</feature>
<evidence type="ECO:0000313" key="2">
    <source>
        <dbReference type="EMBL" id="QRJ62884.1"/>
    </source>
</evidence>
<gene>
    <name evidence="2" type="ORF">IWH25_14080</name>
</gene>
<evidence type="ECO:0000313" key="3">
    <source>
        <dbReference type="Proteomes" id="UP000663444"/>
    </source>
</evidence>
<dbReference type="RefSeq" id="WP_203386414.1">
    <property type="nucleotide sequence ID" value="NZ_CP064781.1"/>
</dbReference>
<dbReference type="AlphaFoldDB" id="A0A974PX69"/>
<sequence>MATLSVAGTQSAVSLFSQQLRTQQAQQRAEQAETAARALRAQARGAQQAADQAQENARNLKVRSDQAQGEAGAARQAVVSLESLGRVDSGLQSIREGIAEGLAALDAAPAPVVNADGQTTGTLINVTA</sequence>
<accession>A0A974PX69</accession>
<feature type="compositionally biased region" description="Low complexity" evidence="1">
    <location>
        <begin position="18"/>
        <end position="54"/>
    </location>
</feature>
<dbReference type="Proteomes" id="UP000663444">
    <property type="component" value="Chromosome"/>
</dbReference>
<proteinExistence type="predicted"/>
<keyword evidence="3" id="KW-1185">Reference proteome</keyword>
<dbReference type="KEGG" id="ares:IWH25_14080"/>